<comment type="similarity">
    <text evidence="2 10">Belongs to the glutamate--cysteine ligase type 3 family.</text>
</comment>
<dbReference type="InterPro" id="IPR004308">
    <property type="entry name" value="GCS"/>
</dbReference>
<dbReference type="InterPro" id="IPR014746">
    <property type="entry name" value="Gln_synth/guanido_kin_cat_dom"/>
</dbReference>
<feature type="region of interest" description="Disordered" evidence="11">
    <location>
        <begin position="333"/>
        <end position="354"/>
    </location>
</feature>
<name>A0A835ZCQ8_9STRA</name>
<evidence type="ECO:0000256" key="5">
    <source>
        <dbReference type="ARBA" id="ARBA00022684"/>
    </source>
</evidence>
<dbReference type="AlphaFoldDB" id="A0A835ZCQ8"/>
<evidence type="ECO:0000313" key="13">
    <source>
        <dbReference type="EMBL" id="KAG5188930.1"/>
    </source>
</evidence>
<dbReference type="Gene3D" id="1.10.8.960">
    <property type="match status" value="1"/>
</dbReference>
<comment type="catalytic activity">
    <reaction evidence="10">
        <text>L-cysteine + L-glutamate + ATP = gamma-L-glutamyl-L-cysteine + ADP + phosphate + H(+)</text>
        <dbReference type="Rhea" id="RHEA:13285"/>
        <dbReference type="ChEBI" id="CHEBI:15378"/>
        <dbReference type="ChEBI" id="CHEBI:29985"/>
        <dbReference type="ChEBI" id="CHEBI:30616"/>
        <dbReference type="ChEBI" id="CHEBI:35235"/>
        <dbReference type="ChEBI" id="CHEBI:43474"/>
        <dbReference type="ChEBI" id="CHEBI:58173"/>
        <dbReference type="ChEBI" id="CHEBI:456216"/>
        <dbReference type="EC" id="6.3.2.2"/>
    </reaction>
</comment>
<evidence type="ECO:0000256" key="10">
    <source>
        <dbReference type="RuleBase" id="RU367135"/>
    </source>
</evidence>
<feature type="chain" id="PRO_5032984886" description="Glutamate--cysteine ligase" evidence="12">
    <location>
        <begin position="26"/>
        <end position="747"/>
    </location>
</feature>
<dbReference type="SUPFAM" id="SSF55931">
    <property type="entry name" value="Glutamine synthetase/guanido kinase"/>
    <property type="match status" value="1"/>
</dbReference>
<evidence type="ECO:0000256" key="3">
    <source>
        <dbReference type="ARBA" id="ARBA00012220"/>
    </source>
</evidence>
<keyword evidence="5 10" id="KW-0317">Glutathione biosynthesis</keyword>
<evidence type="ECO:0000256" key="9">
    <source>
        <dbReference type="ARBA" id="ARBA00032122"/>
    </source>
</evidence>
<evidence type="ECO:0000256" key="4">
    <source>
        <dbReference type="ARBA" id="ARBA00022598"/>
    </source>
</evidence>
<dbReference type="EC" id="6.3.2.2" evidence="3 10"/>
<dbReference type="Gene3D" id="3.30.590.50">
    <property type="match status" value="2"/>
</dbReference>
<dbReference type="UniPathway" id="UPA00142">
    <property type="reaction ID" value="UER00209"/>
</dbReference>
<dbReference type="EMBL" id="JAFCMP010000060">
    <property type="protein sequence ID" value="KAG5188930.1"/>
    <property type="molecule type" value="Genomic_DNA"/>
</dbReference>
<dbReference type="GO" id="GO:0005524">
    <property type="term" value="F:ATP binding"/>
    <property type="evidence" value="ECO:0007669"/>
    <property type="project" value="UniProtKB-UniRule"/>
</dbReference>
<reference evidence="13" key="1">
    <citation type="submission" date="2021-02" db="EMBL/GenBank/DDBJ databases">
        <title>First Annotated Genome of the Yellow-green Alga Tribonema minus.</title>
        <authorList>
            <person name="Mahan K.M."/>
        </authorList>
    </citation>
    <scope>NUCLEOTIDE SEQUENCE</scope>
    <source>
        <strain evidence="13">UTEX B ZZ1240</strain>
    </source>
</reference>
<proteinExistence type="inferred from homology"/>
<keyword evidence="6 10" id="KW-0547">Nucleotide-binding</keyword>
<accession>A0A835ZCQ8</accession>
<evidence type="ECO:0000256" key="12">
    <source>
        <dbReference type="SAM" id="SignalP"/>
    </source>
</evidence>
<evidence type="ECO:0000256" key="8">
    <source>
        <dbReference type="ARBA" id="ARBA00030585"/>
    </source>
</evidence>
<evidence type="ECO:0000256" key="1">
    <source>
        <dbReference type="ARBA" id="ARBA00005006"/>
    </source>
</evidence>
<dbReference type="Pfam" id="PF03074">
    <property type="entry name" value="GCS"/>
    <property type="match status" value="1"/>
</dbReference>
<keyword evidence="12" id="KW-0732">Signal</keyword>
<dbReference type="Proteomes" id="UP000664859">
    <property type="component" value="Unassembled WGS sequence"/>
</dbReference>
<comment type="pathway">
    <text evidence="1 10">Sulfur metabolism; glutathione biosynthesis; glutathione from L-cysteine and L-glutamate: step 1/2.</text>
</comment>
<gene>
    <name evidence="13" type="ORF">JKP88DRAFT_193150</name>
</gene>
<evidence type="ECO:0000256" key="2">
    <source>
        <dbReference type="ARBA" id="ARBA00008100"/>
    </source>
</evidence>
<comment type="caution">
    <text evidence="13">The sequence shown here is derived from an EMBL/GenBank/DDBJ whole genome shotgun (WGS) entry which is preliminary data.</text>
</comment>
<dbReference type="FunFam" id="3.30.590.50:FF:000002">
    <property type="entry name" value="Glutamate--cysteine ligase catalytic subunit"/>
    <property type="match status" value="1"/>
</dbReference>
<keyword evidence="7 10" id="KW-0067">ATP-binding</keyword>
<evidence type="ECO:0000313" key="14">
    <source>
        <dbReference type="Proteomes" id="UP000664859"/>
    </source>
</evidence>
<protein>
    <recommendedName>
        <fullName evidence="3 10">Glutamate--cysteine ligase</fullName>
        <ecNumber evidence="3 10">6.3.2.2</ecNumber>
    </recommendedName>
    <alternativeName>
        <fullName evidence="9 10">Gamma-ECS</fullName>
    </alternativeName>
    <alternativeName>
        <fullName evidence="8 10">Gamma-glutamylcysteine synthetase</fullName>
    </alternativeName>
</protein>
<organism evidence="13 14">
    <name type="scientific">Tribonema minus</name>
    <dbReference type="NCBI Taxonomy" id="303371"/>
    <lineage>
        <taxon>Eukaryota</taxon>
        <taxon>Sar</taxon>
        <taxon>Stramenopiles</taxon>
        <taxon>Ochrophyta</taxon>
        <taxon>PX clade</taxon>
        <taxon>Xanthophyceae</taxon>
        <taxon>Tribonematales</taxon>
        <taxon>Tribonemataceae</taxon>
        <taxon>Tribonema</taxon>
    </lineage>
</organism>
<keyword evidence="4 10" id="KW-0436">Ligase</keyword>
<dbReference type="OrthoDB" id="7939818at2759"/>
<evidence type="ECO:0000256" key="7">
    <source>
        <dbReference type="ARBA" id="ARBA00022840"/>
    </source>
</evidence>
<feature type="signal peptide" evidence="12">
    <location>
        <begin position="1"/>
        <end position="25"/>
    </location>
</feature>
<evidence type="ECO:0000256" key="6">
    <source>
        <dbReference type="ARBA" id="ARBA00022741"/>
    </source>
</evidence>
<sequence>MLGLPMRALAYITAIALLLLGEAEGGLLRVGKPIPWTNALPHLNYVREHGVSQFINRYREVRDICNDELKWGDEVEYGIFKVDHGAKKVRVALRAAEVREALEAREAAHSYRAEGCAWHPEYGAWMLEGTPRAPFRGFTTDLLRVERSMRLRRARILAALAPDEIAPTVTAFPRFGAGDDFCAPPALPCPGGPVAESAYVPDAVINPHPRFAALTANIRARRGAKVDIRVPLYRDGCTPEWLAHGGGTAAAAAADAPYIHADAMAFGMGCCCLQLTFQARDVAESRYMYDQLAVLSPIMLALSAATPMFRGRLADTDVRWDVISASVDDRTPAERGIATGGDGDERMAGRGVRQQPKSRYASISTFIHQCQRKGAAAAESGCRAQVLKQYNDIECPVDAASFDALVAAGVDEPLARHVAHLFTRDPLVVFEGRIAELDDAAEVEHFENIQSTNWQTVRWKPPPPRTSPNDPHIGWRTEFRSLEVQLTDFENAAFVVFIVLVTRVILAFDLNLYMPLSKVDANMRRAHARDGVLREKFWFRRCIDPPGAAGESPQEEGLDCCAEMTILEILMGQNGGGGYPGLIPLVYAYLDYIGTDAATFERVEAYLELLRRRASGEVMTAAAWMRRFVTRHPAYCGDSVVSDEVAYDLMLAARDVGEGRRAAPELLGPEVIEPVLPEGAFDVPLASARIDAAARRELIDRYAWRRSPSSSAAARRQETSSSNFSSTFERYDSDDAAAECEPFTWGA</sequence>
<keyword evidence="14" id="KW-1185">Reference proteome</keyword>
<dbReference type="PANTHER" id="PTHR11164">
    <property type="entry name" value="GLUTAMATE CYSTEINE LIGASE"/>
    <property type="match status" value="1"/>
</dbReference>
<dbReference type="GO" id="GO:0006750">
    <property type="term" value="P:glutathione biosynthetic process"/>
    <property type="evidence" value="ECO:0007669"/>
    <property type="project" value="UniProtKB-UniRule"/>
</dbReference>
<dbReference type="GO" id="GO:0004357">
    <property type="term" value="F:glutamate-cysteine ligase activity"/>
    <property type="evidence" value="ECO:0007669"/>
    <property type="project" value="UniProtKB-UniRule"/>
</dbReference>
<dbReference type="PANTHER" id="PTHR11164:SF0">
    <property type="entry name" value="GLUTAMATE--CYSTEINE LIGASE CATALYTIC SUBUNIT"/>
    <property type="match status" value="1"/>
</dbReference>
<evidence type="ECO:0000256" key="11">
    <source>
        <dbReference type="SAM" id="MobiDB-lite"/>
    </source>
</evidence>